<dbReference type="InterPro" id="IPR036957">
    <property type="entry name" value="Znf_PARP_sf"/>
</dbReference>
<feature type="compositionally biased region" description="Basic residues" evidence="21">
    <location>
        <begin position="740"/>
        <end position="749"/>
    </location>
</feature>
<dbReference type="InterPro" id="IPR050191">
    <property type="entry name" value="ATP-dep_DNA_ligase"/>
</dbReference>
<evidence type="ECO:0000256" key="10">
    <source>
        <dbReference type="ARBA" id="ARBA00022771"/>
    </source>
</evidence>
<evidence type="ECO:0000259" key="23">
    <source>
        <dbReference type="PROSITE" id="PS50160"/>
    </source>
</evidence>
<dbReference type="EC" id="6.5.1.1" evidence="19"/>
<dbReference type="InterPro" id="IPR012340">
    <property type="entry name" value="NA-bd_OB-fold"/>
</dbReference>
<dbReference type="Pfam" id="PF00645">
    <property type="entry name" value="zf-PARP"/>
    <property type="match status" value="1"/>
</dbReference>
<keyword evidence="13" id="KW-0460">Magnesium</keyword>
<keyword evidence="6" id="KW-0235">DNA replication</keyword>
<reference evidence="26" key="1">
    <citation type="journal article" date="2008" name="Insect Biochem. Mol. Biol.">
        <title>The genome of a lepidopteran model insect, the silkworm Bombyx mori.</title>
        <authorList>
            <consortium name="International Silkworm Genome Consortium"/>
        </authorList>
    </citation>
    <scope>NUCLEOTIDE SEQUENCE [LARGE SCALE GENOMIC DNA]</scope>
    <source>
        <strain evidence="26">p50T</strain>
    </source>
</reference>
<dbReference type="GO" id="GO:0008270">
    <property type="term" value="F:zinc ion binding"/>
    <property type="evidence" value="ECO:0007669"/>
    <property type="project" value="UniProtKB-KW"/>
</dbReference>
<dbReference type="Gene3D" id="3.40.50.10190">
    <property type="entry name" value="BRCT domain"/>
    <property type="match status" value="1"/>
</dbReference>
<feature type="compositionally biased region" description="Basic and acidic residues" evidence="21">
    <location>
        <begin position="824"/>
        <end position="848"/>
    </location>
</feature>
<name>A0A8R1WH00_BOMMO</name>
<dbReference type="Gene3D" id="3.30.1490.70">
    <property type="match status" value="1"/>
</dbReference>
<dbReference type="FunFam" id="1.10.3260.10:FF:000002">
    <property type="entry name" value="DNA ligase"/>
    <property type="match status" value="1"/>
</dbReference>
<evidence type="ECO:0000256" key="12">
    <source>
        <dbReference type="ARBA" id="ARBA00022840"/>
    </source>
</evidence>
<dbReference type="PROSITE" id="PS50172">
    <property type="entry name" value="BRCT"/>
    <property type="match status" value="1"/>
</dbReference>
<comment type="similarity">
    <text evidence="3 20">Belongs to the ATP-dependent DNA ligase family.</text>
</comment>
<keyword evidence="5" id="KW-0132">Cell division</keyword>
<dbReference type="PANTHER" id="PTHR45674:SF9">
    <property type="entry name" value="DNA LIGASE 3"/>
    <property type="match status" value="1"/>
</dbReference>
<dbReference type="InterPro" id="IPR036599">
    <property type="entry name" value="DNA_ligase_N_sf"/>
</dbReference>
<dbReference type="GO" id="GO:0051301">
    <property type="term" value="P:cell division"/>
    <property type="evidence" value="ECO:0007669"/>
    <property type="project" value="UniProtKB-KW"/>
</dbReference>
<dbReference type="NCBIfam" id="TIGR00574">
    <property type="entry name" value="dnl1"/>
    <property type="match status" value="1"/>
</dbReference>
<dbReference type="GO" id="GO:0070421">
    <property type="term" value="C:DNA ligase III-XRCC1 complex"/>
    <property type="evidence" value="ECO:0007669"/>
    <property type="project" value="TreeGrafter"/>
</dbReference>
<dbReference type="AlphaFoldDB" id="A0A8R1WH00"/>
<dbReference type="FunFam" id="2.40.50.140:FF:000085">
    <property type="entry name" value="DNA ligase"/>
    <property type="match status" value="1"/>
</dbReference>
<keyword evidence="14 19" id="KW-0233">DNA recombination</keyword>
<evidence type="ECO:0000256" key="4">
    <source>
        <dbReference type="ARBA" id="ARBA00022598"/>
    </source>
</evidence>
<evidence type="ECO:0000256" key="5">
    <source>
        <dbReference type="ARBA" id="ARBA00022618"/>
    </source>
</evidence>
<dbReference type="PROSITE" id="PS00697">
    <property type="entry name" value="DNA_LIGASE_A1"/>
    <property type="match status" value="1"/>
</dbReference>
<evidence type="ECO:0000256" key="7">
    <source>
        <dbReference type="ARBA" id="ARBA00022723"/>
    </source>
</evidence>
<organism evidence="25 26">
    <name type="scientific">Bombyx mori</name>
    <name type="common">Silk moth</name>
    <dbReference type="NCBI Taxonomy" id="7091"/>
    <lineage>
        <taxon>Eukaryota</taxon>
        <taxon>Metazoa</taxon>
        <taxon>Ecdysozoa</taxon>
        <taxon>Arthropoda</taxon>
        <taxon>Hexapoda</taxon>
        <taxon>Insecta</taxon>
        <taxon>Pterygota</taxon>
        <taxon>Neoptera</taxon>
        <taxon>Endopterygota</taxon>
        <taxon>Lepidoptera</taxon>
        <taxon>Glossata</taxon>
        <taxon>Ditrysia</taxon>
        <taxon>Bombycoidea</taxon>
        <taxon>Bombycidae</taxon>
        <taxon>Bombycinae</taxon>
        <taxon>Bombyx</taxon>
    </lineage>
</organism>
<feature type="domain" description="PARP-type" evidence="22">
    <location>
        <begin position="7"/>
        <end position="98"/>
    </location>
</feature>
<dbReference type="Pfam" id="PF01068">
    <property type="entry name" value="DNA_ligase_A_M"/>
    <property type="match status" value="1"/>
</dbReference>
<dbReference type="Gene3D" id="3.30.1740.10">
    <property type="entry name" value="Zinc finger, PARP-type"/>
    <property type="match status" value="1"/>
</dbReference>
<evidence type="ECO:0000259" key="22">
    <source>
        <dbReference type="PROSITE" id="PS50064"/>
    </source>
</evidence>
<dbReference type="FunFam" id="3.30.470.30:FF:000003">
    <property type="entry name" value="DNA ligase"/>
    <property type="match status" value="1"/>
</dbReference>
<dbReference type="Proteomes" id="UP000005204">
    <property type="component" value="Unassembled WGS sequence"/>
</dbReference>
<evidence type="ECO:0000313" key="26">
    <source>
        <dbReference type="Proteomes" id="UP000005204"/>
    </source>
</evidence>
<dbReference type="PROSITE" id="PS50064">
    <property type="entry name" value="ZF_PARP_2"/>
    <property type="match status" value="1"/>
</dbReference>
<dbReference type="InterPro" id="IPR000977">
    <property type="entry name" value="DNA_ligase_ATP-dep"/>
</dbReference>
<dbReference type="GO" id="GO:0003677">
    <property type="term" value="F:DNA binding"/>
    <property type="evidence" value="ECO:0007669"/>
    <property type="project" value="InterPro"/>
</dbReference>
<evidence type="ECO:0000256" key="1">
    <source>
        <dbReference type="ARBA" id="ARBA00001946"/>
    </source>
</evidence>
<dbReference type="SUPFAM" id="SSF50249">
    <property type="entry name" value="Nucleic acid-binding proteins"/>
    <property type="match status" value="1"/>
</dbReference>
<dbReference type="InterPro" id="IPR001357">
    <property type="entry name" value="BRCT_dom"/>
</dbReference>
<dbReference type="RefSeq" id="XP_004925682.2">
    <property type="nucleotide sequence ID" value="XM_004925625.5"/>
</dbReference>
<evidence type="ECO:0000256" key="15">
    <source>
        <dbReference type="ARBA" id="ARBA00023204"/>
    </source>
</evidence>
<evidence type="ECO:0000256" key="13">
    <source>
        <dbReference type="ARBA" id="ARBA00022842"/>
    </source>
</evidence>
<reference evidence="25" key="2">
    <citation type="submission" date="2022-06" db="UniProtKB">
        <authorList>
            <consortium name="EnsemblMetazoa"/>
        </authorList>
    </citation>
    <scope>IDENTIFICATION</scope>
    <source>
        <strain evidence="25">p50T (Dazao)</strain>
    </source>
</reference>
<dbReference type="InterPro" id="IPR001510">
    <property type="entry name" value="Znf_PARP"/>
</dbReference>
<feature type="compositionally biased region" description="Polar residues" evidence="21">
    <location>
        <begin position="779"/>
        <end position="793"/>
    </location>
</feature>
<keyword evidence="26" id="KW-1185">Reference proteome</keyword>
<comment type="subcellular location">
    <subcellularLocation>
        <location evidence="2">Nucleus</location>
    </subcellularLocation>
</comment>
<feature type="region of interest" description="Disordered" evidence="21">
    <location>
        <begin position="735"/>
        <end position="887"/>
    </location>
</feature>
<evidence type="ECO:0000256" key="14">
    <source>
        <dbReference type="ARBA" id="ARBA00023172"/>
    </source>
</evidence>
<feature type="domain" description="ATP-dependent DNA ligase family profile" evidence="23">
    <location>
        <begin position="465"/>
        <end position="599"/>
    </location>
</feature>
<dbReference type="CTD" id="41518"/>
<evidence type="ECO:0000256" key="2">
    <source>
        <dbReference type="ARBA" id="ARBA00004123"/>
    </source>
</evidence>
<dbReference type="GO" id="GO:0005524">
    <property type="term" value="F:ATP binding"/>
    <property type="evidence" value="ECO:0007669"/>
    <property type="project" value="UniProtKB-KW"/>
</dbReference>
<dbReference type="SUPFAM" id="SSF117018">
    <property type="entry name" value="ATP-dependent DNA ligase DNA-binding domain"/>
    <property type="match status" value="1"/>
</dbReference>
<keyword evidence="9 19" id="KW-0227">DNA damage</keyword>
<dbReference type="Pfam" id="PF16759">
    <property type="entry name" value="LIG3_BRCT"/>
    <property type="match status" value="1"/>
</dbReference>
<keyword evidence="8 19" id="KW-0547">Nucleotide-binding</keyword>
<dbReference type="PROSITE" id="PS00333">
    <property type="entry name" value="DNA_LIGASE_A2"/>
    <property type="match status" value="1"/>
</dbReference>
<evidence type="ECO:0000256" key="20">
    <source>
        <dbReference type="RuleBase" id="RU004196"/>
    </source>
</evidence>
<evidence type="ECO:0000313" key="25">
    <source>
        <dbReference type="EnsemblMetazoa" id="XP_004925682.2"/>
    </source>
</evidence>
<evidence type="ECO:0000256" key="17">
    <source>
        <dbReference type="ARBA" id="ARBA00023306"/>
    </source>
</evidence>
<dbReference type="InterPro" id="IPR012309">
    <property type="entry name" value="DNA_ligase_ATP-dep_C"/>
</dbReference>
<evidence type="ECO:0000256" key="11">
    <source>
        <dbReference type="ARBA" id="ARBA00022833"/>
    </source>
</evidence>
<dbReference type="GeneID" id="101739679"/>
<keyword evidence="15 19" id="KW-0234">DNA repair</keyword>
<feature type="domain" description="BRCT" evidence="24">
    <location>
        <begin position="892"/>
        <end position="990"/>
    </location>
</feature>
<evidence type="ECO:0000256" key="6">
    <source>
        <dbReference type="ARBA" id="ARBA00022705"/>
    </source>
</evidence>
<evidence type="ECO:0000259" key="24">
    <source>
        <dbReference type="PROSITE" id="PS50172"/>
    </source>
</evidence>
<keyword evidence="7" id="KW-0479">Metal-binding</keyword>
<dbReference type="PANTHER" id="PTHR45674">
    <property type="entry name" value="DNA LIGASE 1/3 FAMILY MEMBER"/>
    <property type="match status" value="1"/>
</dbReference>
<dbReference type="Pfam" id="PF04675">
    <property type="entry name" value="DNA_ligase_A_N"/>
    <property type="match status" value="1"/>
</dbReference>
<keyword evidence="16" id="KW-0539">Nucleus</keyword>
<comment type="cofactor">
    <cofactor evidence="1">
        <name>Mg(2+)</name>
        <dbReference type="ChEBI" id="CHEBI:18420"/>
    </cofactor>
</comment>
<dbReference type="KEGG" id="bmor:101739679"/>
<evidence type="ECO:0000256" key="19">
    <source>
        <dbReference type="RuleBase" id="RU000617"/>
    </source>
</evidence>
<dbReference type="SMR" id="A0A8R1WH00"/>
<dbReference type="Gene3D" id="1.10.3260.10">
    <property type="entry name" value="DNA ligase, ATP-dependent, N-terminal domain"/>
    <property type="match status" value="1"/>
</dbReference>
<dbReference type="Pfam" id="PF04679">
    <property type="entry name" value="DNA_ligase_A_C"/>
    <property type="match status" value="1"/>
</dbReference>
<keyword evidence="12 19" id="KW-0067">ATP-binding</keyword>
<dbReference type="InterPro" id="IPR016059">
    <property type="entry name" value="DNA_ligase_ATP-dep_CS"/>
</dbReference>
<evidence type="ECO:0000256" key="9">
    <source>
        <dbReference type="ARBA" id="ARBA00022763"/>
    </source>
</evidence>
<accession>A0A8R1WH00</accession>
<keyword evidence="4 19" id="KW-0436">Ligase</keyword>
<feature type="compositionally biased region" description="Low complexity" evidence="21">
    <location>
        <begin position="762"/>
        <end position="775"/>
    </location>
</feature>
<evidence type="ECO:0000256" key="18">
    <source>
        <dbReference type="ARBA" id="ARBA00034003"/>
    </source>
</evidence>
<dbReference type="Gene3D" id="2.40.50.140">
    <property type="entry name" value="Nucleic acid-binding proteins"/>
    <property type="match status" value="1"/>
</dbReference>
<protein>
    <recommendedName>
        <fullName evidence="19">DNA ligase</fullName>
        <ecNumber evidence="19">6.5.1.1</ecNumber>
    </recommendedName>
</protein>
<dbReference type="SUPFAM" id="SSF56091">
    <property type="entry name" value="DNA ligase/mRNA capping enzyme, catalytic domain"/>
    <property type="match status" value="1"/>
</dbReference>
<dbReference type="InterPro" id="IPR031916">
    <property type="entry name" value="LIG3_BRCT"/>
</dbReference>
<evidence type="ECO:0000256" key="8">
    <source>
        <dbReference type="ARBA" id="ARBA00022741"/>
    </source>
</evidence>
<dbReference type="CDD" id="cd07902">
    <property type="entry name" value="Adenylation_DNA_ligase_III"/>
    <property type="match status" value="1"/>
</dbReference>
<dbReference type="PROSITE" id="PS50160">
    <property type="entry name" value="DNA_LIGASE_A3"/>
    <property type="match status" value="1"/>
</dbReference>
<keyword evidence="10" id="KW-0863">Zinc-finger</keyword>
<dbReference type="EnsemblMetazoa" id="XM_004925625.4">
    <property type="protein sequence ID" value="XP_004925682.2"/>
    <property type="gene ID" value="LOC101739679"/>
</dbReference>
<evidence type="ECO:0000256" key="16">
    <source>
        <dbReference type="ARBA" id="ARBA00023242"/>
    </source>
</evidence>
<dbReference type="CDD" id="cd07967">
    <property type="entry name" value="OBF_DNA_ligase_III"/>
    <property type="match status" value="1"/>
</dbReference>
<dbReference type="GO" id="GO:0006310">
    <property type="term" value="P:DNA recombination"/>
    <property type="evidence" value="ECO:0007669"/>
    <property type="project" value="UniProtKB-KW"/>
</dbReference>
<sequence length="998" mass="113794">MSDSTPFYVDRAKGGRAACKLCKGNCPSGELRMAKLVPSPYGDNQSMKSWYHVHCFTDVLLKQRPNTKRVESINDIGNWDNISKEDQELILKKLNETEKLYAEKHSGKYTAKLIENKSLGSIKKNSVKSEPDTTDSGNIVEDNKFSTFIELCKRIAKVDAYTEKTAAVNSFFTKGIEKDNFKGDLGLWCKLLLPQVTKRVYNLKSKQLVKLFSKIFNIDHDDMLTDLEQGDVANTIQRFFSTSKVVQPASFSSLTIHNIEDFLENLSTLTKEEEQIYHFKKIVKKCTLDDMKMLIRLIKGDLRINAGPKHILEGVHPDSYNVFQTSRDLNMVLDRVLSKNNSSNDKGVSHKAVSAKLTLMTPVLPMLAEACKSIEMAMKKCPNGMYSEIKYDGERVQIHKKGTEFKYFSRALKPVMAHKVSLFKEHLPKAFPKGEDMILDAEVLMVDVCTGKPLPFGTLGVHKQSEFKDAEVCLFIFDCLYYNGEVLMNEPIWKRKKFLEENMIEVKNHVMLSELQFIEKPSDLAKMIAEVLQLGLEGLVLKDRESIYEPGKRHWLKVKKDYLFDGAMADTADLVVLGAWFGTGKKGGMMSVFLMGCLDKYKNKWVTVTKVHTGHDDSTLERLQKELGPLMLKISQDSNKVPSWLDCKKGMVPDFVALDPKKQPVWEITGTELTKANQHTADGISVRFPRVTRIRTDKDWQSATNLDELKHLYKTSKETSDVSLLNKLAASASGIETTNKKTKASPKKQNKLDNFLKKEPKQSPSKKSPDSPLVKLETKASNKNKLNGSNSDLSYDETDSKREIKRRKRHLNISEGTLSESYEETNKNKKKNTEETKKSEETETDVKREMKRKKRDLDSSQETIAELNETPAKVKRKDKTTVSGNKLYPDNPLPDAFKDKILSLYPDLISFSEDERKHFVRHWIAYGGVLVKSMRSANVDFVVHNNNCITYKEMQRLKEELRQGVRHVTKNWLIRCINEVALCDTTKYAVTVIPQKLY</sequence>
<dbReference type="GO" id="GO:0071897">
    <property type="term" value="P:DNA biosynthetic process"/>
    <property type="evidence" value="ECO:0007669"/>
    <property type="project" value="InterPro"/>
</dbReference>
<dbReference type="SMART" id="SM01336">
    <property type="entry name" value="zf-PARP"/>
    <property type="match status" value="1"/>
</dbReference>
<feature type="compositionally biased region" description="Basic and acidic residues" evidence="21">
    <location>
        <begin position="750"/>
        <end position="761"/>
    </location>
</feature>
<keyword evidence="17" id="KW-0131">Cell cycle</keyword>
<proteinExistence type="inferred from homology"/>
<dbReference type="GO" id="GO:0003910">
    <property type="term" value="F:DNA ligase (ATP) activity"/>
    <property type="evidence" value="ECO:0007669"/>
    <property type="project" value="UniProtKB-EC"/>
</dbReference>
<dbReference type="InterPro" id="IPR012308">
    <property type="entry name" value="DNA_ligase_ATP-dep_N"/>
</dbReference>
<dbReference type="InterPro" id="IPR012310">
    <property type="entry name" value="DNA_ligase_ATP-dep_cent"/>
</dbReference>
<comment type="catalytic activity">
    <reaction evidence="18 19">
        <text>ATP + (deoxyribonucleotide)n-3'-hydroxyl + 5'-phospho-(deoxyribonucleotide)m = (deoxyribonucleotide)n+m + AMP + diphosphate.</text>
        <dbReference type="EC" id="6.5.1.1"/>
    </reaction>
</comment>
<dbReference type="SUPFAM" id="SSF52113">
    <property type="entry name" value="BRCT domain"/>
    <property type="match status" value="1"/>
</dbReference>
<dbReference type="Gene3D" id="3.30.470.30">
    <property type="entry name" value="DNA ligase/mRNA capping enzyme"/>
    <property type="match status" value="1"/>
</dbReference>
<dbReference type="GO" id="GO:0006273">
    <property type="term" value="P:lagging strand elongation"/>
    <property type="evidence" value="ECO:0007669"/>
    <property type="project" value="TreeGrafter"/>
</dbReference>
<keyword evidence="11" id="KW-0862">Zinc</keyword>
<dbReference type="InterPro" id="IPR036420">
    <property type="entry name" value="BRCT_dom_sf"/>
</dbReference>
<evidence type="ECO:0000256" key="21">
    <source>
        <dbReference type="SAM" id="MobiDB-lite"/>
    </source>
</evidence>
<evidence type="ECO:0000256" key="3">
    <source>
        <dbReference type="ARBA" id="ARBA00007572"/>
    </source>
</evidence>
<dbReference type="GO" id="GO:0006302">
    <property type="term" value="P:double-strand break repair"/>
    <property type="evidence" value="ECO:0007669"/>
    <property type="project" value="TreeGrafter"/>
</dbReference>
<dbReference type="SUPFAM" id="SSF57716">
    <property type="entry name" value="Glucocorticoid receptor-like (DNA-binding domain)"/>
    <property type="match status" value="1"/>
</dbReference>